<dbReference type="KEGG" id="hhsr:HSR6_1897"/>
<dbReference type="RefSeq" id="WP_070365650.1">
    <property type="nucleotide sequence ID" value="NZ_CP016070.1"/>
</dbReference>
<evidence type="ECO:0000313" key="2">
    <source>
        <dbReference type="EMBL" id="AOW80993.1"/>
    </source>
</evidence>
<evidence type="ECO:0000256" key="1">
    <source>
        <dbReference type="SAM" id="Coils"/>
    </source>
</evidence>
<evidence type="ECO:0000313" key="3">
    <source>
        <dbReference type="EMBL" id="APE96329.1"/>
    </source>
</evidence>
<dbReference type="SUPFAM" id="SSF46966">
    <property type="entry name" value="Spectrin repeat"/>
    <property type="match status" value="1"/>
</dbReference>
<reference evidence="3" key="3">
    <citation type="journal article" date="2017" name="ISME J.">
        <title>Discovery of anaerobic lithoheterotrophic haloarchaea, ubiquitous in hypersaline habitats.</title>
        <authorList>
            <person name="Sorokin D.Y."/>
            <person name="Messina E."/>
            <person name="Smedile F."/>
            <person name="Roman P."/>
            <person name="Damste J.S.S."/>
            <person name="Ciordia S."/>
            <person name="Mena M.C."/>
            <person name="Ferrer M."/>
            <person name="Golyshin P.N."/>
            <person name="Kublanov I.V."/>
            <person name="Samarov N.I."/>
            <person name="Toshchakov S.V."/>
            <person name="La Cono V."/>
            <person name="Yakimov M.M."/>
        </authorList>
    </citation>
    <scope>NUCLEOTIDE SEQUENCE</scope>
    <source>
        <strain evidence="3">HSR6</strain>
    </source>
</reference>
<sequence>MTEDTDSTDDSPFGAMFEMQRDVIEQGQQFAEESASAPAAFAAAMRSAAVEGTDVHRRTLEVGQRAIEDILEAIEATTPTDEAALEDLRQAVEGGFDDLLAAHDDMVESADEAAEAGIEEYEAAVDGALSSLDAQLDLILDANDDFEARTLDALEVVVDQYESLQAEIEGQSGELSEDMHEQLDAFEDRLATQIEQYRSTLADLESRFEALQSE</sequence>
<evidence type="ECO:0000313" key="4">
    <source>
        <dbReference type="Proteomes" id="UP000185608"/>
    </source>
</evidence>
<gene>
    <name evidence="3" type="ORF">HSR6_1897</name>
    <name evidence="2" type="ORF">HTSR_1828</name>
</gene>
<reference evidence="5" key="2">
    <citation type="submission" date="2016-08" db="EMBL/GenBank/DDBJ databases">
        <title>Discovery of first anaerobic lithoheterotrophic haloarchae widely represented in hypersaline habitats.</title>
        <authorList>
            <person name="Sorokin D.Y."/>
            <person name="Kublanov I.V."/>
            <person name="Roman P."/>
            <person name="Sinninghe Damste J.S."/>
            <person name="Golyshin P.N."/>
            <person name="Rojo D."/>
            <person name="Ciordia S."/>
            <person name="Mena Md.C."/>
            <person name="Ferrer M."/>
            <person name="Smedile F."/>
            <person name="Messina E."/>
            <person name="La Cono V."/>
            <person name="Yakimov M.M."/>
        </authorList>
    </citation>
    <scope>NUCLEOTIDE SEQUENCE [LARGE SCALE GENOMIC DNA]</scope>
    <source>
        <strain evidence="5">HSR6</strain>
    </source>
</reference>
<dbReference type="OrthoDB" id="178099at2157"/>
<evidence type="ECO:0000313" key="5">
    <source>
        <dbReference type="Proteomes" id="UP000186165"/>
    </source>
</evidence>
<accession>A0A1J1AFH8</accession>
<dbReference type="STRING" id="1873524.HSR6_1897"/>
<dbReference type="Gene3D" id="1.20.120.20">
    <property type="entry name" value="Apolipoprotein"/>
    <property type="match status" value="1"/>
</dbReference>
<dbReference type="Proteomes" id="UP000186165">
    <property type="component" value="Chromosome"/>
</dbReference>
<dbReference type="EMBL" id="CP016070">
    <property type="protein sequence ID" value="AOW80993.1"/>
    <property type="molecule type" value="Genomic_DNA"/>
</dbReference>
<feature type="coiled-coil region" evidence="1">
    <location>
        <begin position="187"/>
        <end position="214"/>
    </location>
</feature>
<dbReference type="KEGG" id="halh:HTSR_1828"/>
<dbReference type="Proteomes" id="UP000185608">
    <property type="component" value="Chromosome"/>
</dbReference>
<reference evidence="2 4" key="1">
    <citation type="submission" date="2016-06" db="EMBL/GenBank/DDBJ databases">
        <title>Discovery of anaerobic lithoheterotrophic haloarchaeon capable of sulfur respiration by hydrogen and formate.</title>
        <authorList>
            <person name="Sorokin D.Y."/>
            <person name="Kublanov I.V."/>
            <person name="Roman P."/>
            <person name="Sinninghe Damste J.S."/>
            <person name="Golyshin P.N."/>
            <person name="Rojo D."/>
            <person name="Ciordia S."/>
            <person name="Mena Md.C."/>
            <person name="Ferrer M."/>
            <person name="Smedile F."/>
            <person name="Messina E."/>
            <person name="La Cono V."/>
            <person name="Yakimov M.M."/>
        </authorList>
    </citation>
    <scope>NUCLEOTIDE SEQUENCE [LARGE SCALE GENOMIC DNA]</scope>
    <source>
        <strain evidence="2 4">HTSR1</strain>
    </source>
</reference>
<dbReference type="AlphaFoldDB" id="A0A1D8S6L0"/>
<keyword evidence="5" id="KW-1185">Reference proteome</keyword>
<name>A0A1D8S6L0_9EURY</name>
<proteinExistence type="predicted"/>
<dbReference type="GeneID" id="30418431"/>
<keyword evidence="1" id="KW-0175">Coiled coil</keyword>
<protein>
    <submittedName>
        <fullName evidence="2">Poly(3-hydroxyalkanoate) polymerase subunit PhaC</fullName>
    </submittedName>
</protein>
<accession>A0A1D8S6L0</accession>
<organism evidence="2 4">
    <name type="scientific">Halodesulfurarchaeum formicicum</name>
    <dbReference type="NCBI Taxonomy" id="1873524"/>
    <lineage>
        <taxon>Archaea</taxon>
        <taxon>Methanobacteriati</taxon>
        <taxon>Methanobacteriota</taxon>
        <taxon>Stenosarchaea group</taxon>
        <taxon>Halobacteria</taxon>
        <taxon>Halobacteriales</taxon>
        <taxon>Halobacteriaceae</taxon>
        <taxon>Halodesulfurarchaeum</taxon>
    </lineage>
</organism>
<dbReference type="EMBL" id="CP016804">
    <property type="protein sequence ID" value="APE96329.1"/>
    <property type="molecule type" value="Genomic_DNA"/>
</dbReference>